<evidence type="ECO:0000313" key="11">
    <source>
        <dbReference type="Ensembl" id="ENSSORP00005019460.1"/>
    </source>
</evidence>
<dbReference type="AlphaFoldDB" id="A0A672ZQD5"/>
<dbReference type="Gene3D" id="3.30.710.10">
    <property type="entry name" value="Potassium Channel Kv1.1, Chain A"/>
    <property type="match status" value="1"/>
</dbReference>
<evidence type="ECO:0000256" key="7">
    <source>
        <dbReference type="ARBA" id="ARBA00023125"/>
    </source>
</evidence>
<keyword evidence="3" id="KW-0677">Repeat</keyword>
<feature type="domain" description="BTB" evidence="10">
    <location>
        <begin position="44"/>
        <end position="110"/>
    </location>
</feature>
<dbReference type="GO" id="GO:0000978">
    <property type="term" value="F:RNA polymerase II cis-regulatory region sequence-specific DNA binding"/>
    <property type="evidence" value="ECO:0007669"/>
    <property type="project" value="TreeGrafter"/>
</dbReference>
<dbReference type="InParanoid" id="A0A672ZQD5"/>
<dbReference type="InterPro" id="IPR000210">
    <property type="entry name" value="BTB/POZ_dom"/>
</dbReference>
<keyword evidence="2" id="KW-0479">Metal-binding</keyword>
<reference evidence="11" key="3">
    <citation type="submission" date="2025-09" db="UniProtKB">
        <authorList>
            <consortium name="Ensembl"/>
        </authorList>
    </citation>
    <scope>IDENTIFICATION</scope>
</reference>
<evidence type="ECO:0000256" key="6">
    <source>
        <dbReference type="ARBA" id="ARBA00023015"/>
    </source>
</evidence>
<protein>
    <recommendedName>
        <fullName evidence="10">BTB domain-containing protein</fullName>
    </recommendedName>
</protein>
<dbReference type="InterPro" id="IPR011333">
    <property type="entry name" value="SKP1/BTB/POZ_sf"/>
</dbReference>
<keyword evidence="9" id="KW-0539">Nucleus</keyword>
<dbReference type="GO" id="GO:0000981">
    <property type="term" value="F:DNA-binding transcription factor activity, RNA polymerase II-specific"/>
    <property type="evidence" value="ECO:0007669"/>
    <property type="project" value="TreeGrafter"/>
</dbReference>
<keyword evidence="12" id="KW-1185">Reference proteome</keyword>
<comment type="subcellular location">
    <subcellularLocation>
        <location evidence="1">Nucleus</location>
    </subcellularLocation>
</comment>
<dbReference type="PROSITE" id="PS50097">
    <property type="entry name" value="BTB"/>
    <property type="match status" value="1"/>
</dbReference>
<name>A0A672ZQD5_9TELE</name>
<keyword evidence="8" id="KW-0804">Transcription</keyword>
<evidence type="ECO:0000259" key="10">
    <source>
        <dbReference type="PROSITE" id="PS50097"/>
    </source>
</evidence>
<dbReference type="GO" id="GO:0005634">
    <property type="term" value="C:nucleus"/>
    <property type="evidence" value="ECO:0007669"/>
    <property type="project" value="UniProtKB-SubCell"/>
</dbReference>
<evidence type="ECO:0000256" key="5">
    <source>
        <dbReference type="ARBA" id="ARBA00022833"/>
    </source>
</evidence>
<evidence type="ECO:0000256" key="4">
    <source>
        <dbReference type="ARBA" id="ARBA00022771"/>
    </source>
</evidence>
<keyword evidence="4" id="KW-0863">Zinc-finger</keyword>
<reference evidence="11" key="2">
    <citation type="submission" date="2025-08" db="UniProtKB">
        <authorList>
            <consortium name="Ensembl"/>
        </authorList>
    </citation>
    <scope>IDENTIFICATION</scope>
</reference>
<proteinExistence type="predicted"/>
<dbReference type="InterPro" id="IPR050457">
    <property type="entry name" value="ZnFinger_BTB_dom_contain"/>
</dbReference>
<evidence type="ECO:0000256" key="8">
    <source>
        <dbReference type="ARBA" id="ARBA00023163"/>
    </source>
</evidence>
<reference evidence="11" key="1">
    <citation type="submission" date="2019-06" db="EMBL/GenBank/DDBJ databases">
        <authorList>
            <consortium name="Wellcome Sanger Institute Data Sharing"/>
        </authorList>
    </citation>
    <scope>NUCLEOTIDE SEQUENCE [LARGE SCALE GENOMIC DNA]</scope>
</reference>
<evidence type="ECO:0000256" key="3">
    <source>
        <dbReference type="ARBA" id="ARBA00022737"/>
    </source>
</evidence>
<dbReference type="Pfam" id="PF00651">
    <property type="entry name" value="BTB"/>
    <property type="match status" value="1"/>
</dbReference>
<sequence length="170" mass="19197">MSLLLEEKMFQKATTSSLMAIHSDSHKHSILSKFDKLRKQDLLCDITLVVEDIHFKAHKALLAASSEYFSVIFTAQNQVGQSLYRLDDTAAEMFAAVLEFIYSAQVCVEESAKEQLLAVAHRMEVKDLRREYQKLLGLLYSVLLKIIGGLVIRPYNSGLVCPRFFSCSSC</sequence>
<dbReference type="SMART" id="SM00225">
    <property type="entry name" value="BTB"/>
    <property type="match status" value="1"/>
</dbReference>
<evidence type="ECO:0000256" key="2">
    <source>
        <dbReference type="ARBA" id="ARBA00022723"/>
    </source>
</evidence>
<dbReference type="SUPFAM" id="SSF54695">
    <property type="entry name" value="POZ domain"/>
    <property type="match status" value="1"/>
</dbReference>
<dbReference type="GO" id="GO:0008270">
    <property type="term" value="F:zinc ion binding"/>
    <property type="evidence" value="ECO:0007669"/>
    <property type="project" value="UniProtKB-KW"/>
</dbReference>
<keyword evidence="5" id="KW-0862">Zinc</keyword>
<accession>A0A672ZQD5</accession>
<dbReference type="PANTHER" id="PTHR46105:SF5">
    <property type="entry name" value="ZINC FINGER AND BTB DOMAIN-CONTAINING PROTEIN 44 ISOFORM X1"/>
    <property type="match status" value="1"/>
</dbReference>
<evidence type="ECO:0000256" key="9">
    <source>
        <dbReference type="ARBA" id="ARBA00023242"/>
    </source>
</evidence>
<evidence type="ECO:0000313" key="12">
    <source>
        <dbReference type="Proteomes" id="UP000472271"/>
    </source>
</evidence>
<dbReference type="Proteomes" id="UP000472271">
    <property type="component" value="Chromosome 22"/>
</dbReference>
<keyword evidence="7" id="KW-0238">DNA-binding</keyword>
<dbReference type="PANTHER" id="PTHR46105">
    <property type="entry name" value="AGAP004733-PA"/>
    <property type="match status" value="1"/>
</dbReference>
<evidence type="ECO:0000256" key="1">
    <source>
        <dbReference type="ARBA" id="ARBA00004123"/>
    </source>
</evidence>
<dbReference type="Ensembl" id="ENSSORT00005020018.1">
    <property type="protein sequence ID" value="ENSSORP00005019460.1"/>
    <property type="gene ID" value="ENSSORG00005009567.1"/>
</dbReference>
<keyword evidence="6" id="KW-0805">Transcription regulation</keyword>
<organism evidence="11 12">
    <name type="scientific">Sphaeramia orbicularis</name>
    <name type="common">orbiculate cardinalfish</name>
    <dbReference type="NCBI Taxonomy" id="375764"/>
    <lineage>
        <taxon>Eukaryota</taxon>
        <taxon>Metazoa</taxon>
        <taxon>Chordata</taxon>
        <taxon>Craniata</taxon>
        <taxon>Vertebrata</taxon>
        <taxon>Euteleostomi</taxon>
        <taxon>Actinopterygii</taxon>
        <taxon>Neopterygii</taxon>
        <taxon>Teleostei</taxon>
        <taxon>Neoteleostei</taxon>
        <taxon>Acanthomorphata</taxon>
        <taxon>Gobiaria</taxon>
        <taxon>Kurtiformes</taxon>
        <taxon>Apogonoidei</taxon>
        <taxon>Apogonidae</taxon>
        <taxon>Apogoninae</taxon>
        <taxon>Sphaeramia</taxon>
    </lineage>
</organism>